<evidence type="ECO:0000259" key="6">
    <source>
        <dbReference type="Pfam" id="PF01619"/>
    </source>
</evidence>
<comment type="cofactor">
    <cofactor evidence="5">
        <name>FAD</name>
        <dbReference type="ChEBI" id="CHEBI:57692"/>
    </cofactor>
</comment>
<name>A0ABP1CMP1_9APHY</name>
<dbReference type="InterPro" id="IPR015659">
    <property type="entry name" value="Proline_oxidase"/>
</dbReference>
<protein>
    <recommendedName>
        <fullName evidence="2 5">Proline dehydrogenase</fullName>
        <ecNumber evidence="2 5">1.5.5.2</ecNumber>
    </recommendedName>
</protein>
<comment type="similarity">
    <text evidence="1 5">Belongs to the proline oxidase family.</text>
</comment>
<dbReference type="Proteomes" id="UP001497453">
    <property type="component" value="Chromosome 1"/>
</dbReference>
<evidence type="ECO:0000256" key="2">
    <source>
        <dbReference type="ARBA" id="ARBA00012695"/>
    </source>
</evidence>
<keyword evidence="3 5" id="KW-0560">Oxidoreductase</keyword>
<reference evidence="8" key="1">
    <citation type="submission" date="2024-04" db="EMBL/GenBank/DDBJ databases">
        <authorList>
            <person name="Shaw F."/>
            <person name="Minotto A."/>
        </authorList>
    </citation>
    <scope>NUCLEOTIDE SEQUENCE [LARGE SCALE GENOMIC DNA]</scope>
</reference>
<proteinExistence type="inferred from homology"/>
<comment type="catalytic activity">
    <reaction evidence="5">
        <text>L-proline + a quinone = (S)-1-pyrroline-5-carboxylate + a quinol + H(+)</text>
        <dbReference type="Rhea" id="RHEA:23784"/>
        <dbReference type="ChEBI" id="CHEBI:15378"/>
        <dbReference type="ChEBI" id="CHEBI:17388"/>
        <dbReference type="ChEBI" id="CHEBI:24646"/>
        <dbReference type="ChEBI" id="CHEBI:60039"/>
        <dbReference type="ChEBI" id="CHEBI:132124"/>
        <dbReference type="EC" id="1.5.5.2"/>
    </reaction>
</comment>
<evidence type="ECO:0000313" key="8">
    <source>
        <dbReference type="Proteomes" id="UP001497453"/>
    </source>
</evidence>
<sequence length="589" mass="64896">MVTHLLRGSLLRQASSLSSRHFSVHSTFKRSAWRNTSKGFRWSLASGAVLATSAVFLQSAIHADALDPPKNDDHKKPTPLSSLIRSYIVYTACCIPGLVDWSPAILSTLMSVPLLKQITEAIVRVTFFNQFVGGDTAHGTVPVLESLQEQNKGSILVYSVEVDETEAAGGAKKNEVPAHKLIVDEMIQSINVAADFEEQHPSSSGVRSTWVAVKLTALLPNAQSLINFSKHLVNTRPRSSPPVLFPGAPHPTDLDALTLRSAQGTSLTEQDIIDLKDLHADLVRICTRAQERGIRLLIDAEHSWYQPAIDSFTLALMRQFNKVPDGHSESCSKFQPLIYTTIQAYLRRTPAYVAQSLADAEAGGYALGIKLVRGAYHPYETTAHFARTSGDEDLKHNSLSISPDPEPPVWATKPDSDAAFNNSVKVILEAVAQDIEGNKSSSRRGSLSSLLKKDADSAPAPPTIGVIFGSHNWDSQKLVLKELIKLGLANVEGTTENGEPIIRIGDEVIRRVSVAQLYVPRHRLFLSMFRMALWLKLCRISVDVQSRTNQFSVLEQPRKRGSAQLQRSRSESLDKECCVYLAPPWYNIQ</sequence>
<keyword evidence="5" id="KW-0285">Flavoprotein</keyword>
<dbReference type="EMBL" id="OZ037944">
    <property type="protein sequence ID" value="CAL1696950.1"/>
    <property type="molecule type" value="Genomic_DNA"/>
</dbReference>
<dbReference type="SUPFAM" id="SSF51730">
    <property type="entry name" value="FAD-linked oxidoreductase"/>
    <property type="match status" value="1"/>
</dbReference>
<organism evidence="7 8">
    <name type="scientific">Somion occarium</name>
    <dbReference type="NCBI Taxonomy" id="3059160"/>
    <lineage>
        <taxon>Eukaryota</taxon>
        <taxon>Fungi</taxon>
        <taxon>Dikarya</taxon>
        <taxon>Basidiomycota</taxon>
        <taxon>Agaricomycotina</taxon>
        <taxon>Agaricomycetes</taxon>
        <taxon>Polyporales</taxon>
        <taxon>Cerrenaceae</taxon>
        <taxon>Somion</taxon>
    </lineage>
</organism>
<evidence type="ECO:0000256" key="4">
    <source>
        <dbReference type="ARBA" id="ARBA00023062"/>
    </source>
</evidence>
<gene>
    <name evidence="7" type="ORF">GFSPODELE1_LOCUS1415</name>
</gene>
<feature type="domain" description="Proline dehydrogenase" evidence="6">
    <location>
        <begin position="183"/>
        <end position="485"/>
    </location>
</feature>
<dbReference type="Pfam" id="PF01619">
    <property type="entry name" value="Pro_dh"/>
    <property type="match status" value="1"/>
</dbReference>
<dbReference type="InterPro" id="IPR002872">
    <property type="entry name" value="Proline_DH_dom"/>
</dbReference>
<dbReference type="PANTHER" id="PTHR13914">
    <property type="entry name" value="PROLINE OXIDASE"/>
    <property type="match status" value="1"/>
</dbReference>
<evidence type="ECO:0000313" key="7">
    <source>
        <dbReference type="EMBL" id="CAL1696950.1"/>
    </source>
</evidence>
<accession>A0ABP1CMP1</accession>
<evidence type="ECO:0000256" key="5">
    <source>
        <dbReference type="RuleBase" id="RU364054"/>
    </source>
</evidence>
<evidence type="ECO:0000256" key="3">
    <source>
        <dbReference type="ARBA" id="ARBA00023002"/>
    </source>
</evidence>
<keyword evidence="5" id="KW-0274">FAD</keyword>
<dbReference type="EC" id="1.5.5.2" evidence="2 5"/>
<dbReference type="InterPro" id="IPR029041">
    <property type="entry name" value="FAD-linked_oxidoreductase-like"/>
</dbReference>
<keyword evidence="8" id="KW-1185">Reference proteome</keyword>
<dbReference type="PANTHER" id="PTHR13914:SF0">
    <property type="entry name" value="PROLINE DEHYDROGENASE 1, MITOCHONDRIAL"/>
    <property type="match status" value="1"/>
</dbReference>
<evidence type="ECO:0000256" key="1">
    <source>
        <dbReference type="ARBA" id="ARBA00005869"/>
    </source>
</evidence>
<comment type="function">
    <text evidence="5">Converts proline to delta-1-pyrroline-5-carboxylate.</text>
</comment>
<dbReference type="Gene3D" id="3.20.20.220">
    <property type="match status" value="1"/>
</dbReference>
<keyword evidence="4 5" id="KW-0642">Proline metabolism</keyword>